<reference evidence="2" key="1">
    <citation type="submission" date="2020-04" db="EMBL/GenBank/DDBJ databases">
        <authorList>
            <person name="Chiriac C."/>
            <person name="Salcher M."/>
            <person name="Ghai R."/>
            <person name="Kavagutti S V."/>
        </authorList>
    </citation>
    <scope>NUCLEOTIDE SEQUENCE</scope>
</reference>
<dbReference type="EMBL" id="LR796538">
    <property type="protein sequence ID" value="CAB4150673.1"/>
    <property type="molecule type" value="Genomic_DNA"/>
</dbReference>
<proteinExistence type="predicted"/>
<protein>
    <submittedName>
        <fullName evidence="2">Uncharacterized protein</fullName>
    </submittedName>
</protein>
<name>A0A6J5N0B0_9CAUD</name>
<organism evidence="2">
    <name type="scientific">uncultured Caudovirales phage</name>
    <dbReference type="NCBI Taxonomy" id="2100421"/>
    <lineage>
        <taxon>Viruses</taxon>
        <taxon>Duplodnaviria</taxon>
        <taxon>Heunggongvirae</taxon>
        <taxon>Uroviricota</taxon>
        <taxon>Caudoviricetes</taxon>
        <taxon>Peduoviridae</taxon>
        <taxon>Maltschvirus</taxon>
        <taxon>Maltschvirus maltsch</taxon>
    </lineage>
</organism>
<accession>A0A6J5N0B0</accession>
<evidence type="ECO:0000313" key="2">
    <source>
        <dbReference type="EMBL" id="CAB4150673.1"/>
    </source>
</evidence>
<sequence length="106" mass="12411">MDIDPSKSIEFIQKNAAVFAEAKSNRIHIENYLKYLKATLVNESNASTLGAKDTYAYSHPRYKEQLDAMKVAIETEERMKYLLEAAKLKIEVWKTQEYTKRTEMRM</sequence>
<dbReference type="EMBL" id="LR796311">
    <property type="protein sequence ID" value="CAB4136145.1"/>
    <property type="molecule type" value="Genomic_DNA"/>
</dbReference>
<evidence type="ECO:0000313" key="1">
    <source>
        <dbReference type="EMBL" id="CAB4136145.1"/>
    </source>
</evidence>
<gene>
    <name evidence="1" type="ORF">UFOVP294_21</name>
    <name evidence="2" type="ORF">UFOVP566_64</name>
</gene>